<dbReference type="Pfam" id="PF04970">
    <property type="entry name" value="LRAT"/>
    <property type="match status" value="1"/>
</dbReference>
<feature type="region of interest" description="Disordered" evidence="1">
    <location>
        <begin position="36"/>
        <end position="67"/>
    </location>
</feature>
<dbReference type="Gramene" id="ONI02069">
    <property type="protein sequence ID" value="ONI02069"/>
    <property type="gene ID" value="PRUPE_6G175600"/>
</dbReference>
<dbReference type="PANTHER" id="PTHR46137">
    <property type="entry name" value="OS05G0310600 PROTEIN"/>
    <property type="match status" value="1"/>
</dbReference>
<dbReference type="EMBL" id="CM007656">
    <property type="protein sequence ID" value="ONI02069.1"/>
    <property type="molecule type" value="Genomic_DNA"/>
</dbReference>
<dbReference type="STRING" id="3760.A0A251NRY1"/>
<feature type="domain" description="LRAT" evidence="2">
    <location>
        <begin position="1"/>
        <end position="125"/>
    </location>
</feature>
<proteinExistence type="predicted"/>
<protein>
    <recommendedName>
        <fullName evidence="2">LRAT domain-containing protein</fullName>
    </recommendedName>
</protein>
<accession>A0A251NRY1</accession>
<sequence length="161" mass="18089">MGIFSNRIFREELRPGDHIYAYRRWHRYSHHDIHSNINATNDPKSSSSSRESPCGKCRHDPNSKRGKGTCSIECCYSNEETVCLATEIFNKDKVHGKGFGDYDLLDNNCENFTSYCKTGKSVSEQALKAMSIASASSRTDTPSSYTSKTTMVLSLFSSKSF</sequence>
<name>A0A251NRY1_PRUPE</name>
<keyword evidence="4" id="KW-1185">Reference proteome</keyword>
<dbReference type="AlphaFoldDB" id="A0A251NRY1"/>
<evidence type="ECO:0000313" key="4">
    <source>
        <dbReference type="Proteomes" id="UP000006882"/>
    </source>
</evidence>
<organism evidence="3 4">
    <name type="scientific">Prunus persica</name>
    <name type="common">Peach</name>
    <name type="synonym">Amygdalus persica</name>
    <dbReference type="NCBI Taxonomy" id="3760"/>
    <lineage>
        <taxon>Eukaryota</taxon>
        <taxon>Viridiplantae</taxon>
        <taxon>Streptophyta</taxon>
        <taxon>Embryophyta</taxon>
        <taxon>Tracheophyta</taxon>
        <taxon>Spermatophyta</taxon>
        <taxon>Magnoliopsida</taxon>
        <taxon>eudicotyledons</taxon>
        <taxon>Gunneridae</taxon>
        <taxon>Pentapetalae</taxon>
        <taxon>rosids</taxon>
        <taxon>fabids</taxon>
        <taxon>Rosales</taxon>
        <taxon>Rosaceae</taxon>
        <taxon>Amygdaloideae</taxon>
        <taxon>Amygdaleae</taxon>
        <taxon>Prunus</taxon>
    </lineage>
</organism>
<evidence type="ECO:0000313" key="3">
    <source>
        <dbReference type="EMBL" id="ONI02069.1"/>
    </source>
</evidence>
<evidence type="ECO:0000256" key="1">
    <source>
        <dbReference type="SAM" id="MobiDB-lite"/>
    </source>
</evidence>
<dbReference type="PROSITE" id="PS51934">
    <property type="entry name" value="LRAT"/>
    <property type="match status" value="1"/>
</dbReference>
<dbReference type="InterPro" id="IPR007053">
    <property type="entry name" value="LRAT_dom"/>
</dbReference>
<gene>
    <name evidence="3" type="ORF">PRUPE_6G175600</name>
</gene>
<dbReference type="Proteomes" id="UP000006882">
    <property type="component" value="Chromosome G6"/>
</dbReference>
<evidence type="ECO:0000259" key="2">
    <source>
        <dbReference type="PROSITE" id="PS51934"/>
    </source>
</evidence>
<dbReference type="Gene3D" id="3.90.1720.10">
    <property type="entry name" value="endopeptidase domain like (from Nostoc punctiforme)"/>
    <property type="match status" value="1"/>
</dbReference>
<reference evidence="3 4" key="1">
    <citation type="journal article" date="2013" name="Nat. Genet.">
        <title>The high-quality draft genome of peach (Prunus persica) identifies unique patterns of genetic diversity, domestication and genome evolution.</title>
        <authorList>
            <consortium name="International Peach Genome Initiative"/>
            <person name="Verde I."/>
            <person name="Abbott A.G."/>
            <person name="Scalabrin S."/>
            <person name="Jung S."/>
            <person name="Shu S."/>
            <person name="Marroni F."/>
            <person name="Zhebentyayeva T."/>
            <person name="Dettori M.T."/>
            <person name="Grimwood J."/>
            <person name="Cattonaro F."/>
            <person name="Zuccolo A."/>
            <person name="Rossini L."/>
            <person name="Jenkins J."/>
            <person name="Vendramin E."/>
            <person name="Meisel L.A."/>
            <person name="Decroocq V."/>
            <person name="Sosinski B."/>
            <person name="Prochnik S."/>
            <person name="Mitros T."/>
            <person name="Policriti A."/>
            <person name="Cipriani G."/>
            <person name="Dondini L."/>
            <person name="Ficklin S."/>
            <person name="Goodstein D.M."/>
            <person name="Xuan P."/>
            <person name="Del Fabbro C."/>
            <person name="Aramini V."/>
            <person name="Copetti D."/>
            <person name="Gonzalez S."/>
            <person name="Horner D.S."/>
            <person name="Falchi R."/>
            <person name="Lucas S."/>
            <person name="Mica E."/>
            <person name="Maldonado J."/>
            <person name="Lazzari B."/>
            <person name="Bielenberg D."/>
            <person name="Pirona R."/>
            <person name="Miculan M."/>
            <person name="Barakat A."/>
            <person name="Testolin R."/>
            <person name="Stella A."/>
            <person name="Tartarini S."/>
            <person name="Tonutti P."/>
            <person name="Arus P."/>
            <person name="Orellana A."/>
            <person name="Wells C."/>
            <person name="Main D."/>
            <person name="Vizzotto G."/>
            <person name="Silva H."/>
            <person name="Salamini F."/>
            <person name="Schmutz J."/>
            <person name="Morgante M."/>
            <person name="Rokhsar D.S."/>
        </authorList>
    </citation>
    <scope>NUCLEOTIDE SEQUENCE [LARGE SCALE GENOMIC DNA]</scope>
    <source>
        <strain evidence="4">cv. Nemared</strain>
    </source>
</reference>
<dbReference type="PANTHER" id="PTHR46137:SF4">
    <property type="entry name" value="PROTEIN LEAD-SENSITIVE 1"/>
    <property type="match status" value="1"/>
</dbReference>